<name>A0ABQ2D3Y1_9DEIO</name>
<protein>
    <submittedName>
        <fullName evidence="2">Uncharacterized protein</fullName>
    </submittedName>
</protein>
<sequence>MEQQKQNEAWKLIGIGVIFFLVFGLGFRFDNWWALFILAPGAYQWFKAYDEYQKVGYTPGVGSKIAQGLPLVLVGSIFLFGLDWGRVWPLFIIMAGAIALLNPYKLKKDQELQDHKYERVDQ</sequence>
<dbReference type="EMBL" id="BMOD01000015">
    <property type="protein sequence ID" value="GGJ45233.1"/>
    <property type="molecule type" value="Genomic_DNA"/>
</dbReference>
<keyword evidence="3" id="KW-1185">Reference proteome</keyword>
<comment type="caution">
    <text evidence="2">The sequence shown here is derived from an EMBL/GenBank/DDBJ whole genome shotgun (WGS) entry which is preliminary data.</text>
</comment>
<feature type="transmembrane region" description="Helical" evidence="1">
    <location>
        <begin position="9"/>
        <end position="26"/>
    </location>
</feature>
<dbReference type="Proteomes" id="UP000632222">
    <property type="component" value="Unassembled WGS sequence"/>
</dbReference>
<evidence type="ECO:0000256" key="1">
    <source>
        <dbReference type="SAM" id="Phobius"/>
    </source>
</evidence>
<keyword evidence="1" id="KW-0472">Membrane</keyword>
<organism evidence="2 3">
    <name type="scientific">Deinococcus roseus</name>
    <dbReference type="NCBI Taxonomy" id="392414"/>
    <lineage>
        <taxon>Bacteria</taxon>
        <taxon>Thermotogati</taxon>
        <taxon>Deinococcota</taxon>
        <taxon>Deinococci</taxon>
        <taxon>Deinococcales</taxon>
        <taxon>Deinococcaceae</taxon>
        <taxon>Deinococcus</taxon>
    </lineage>
</organism>
<accession>A0ABQ2D3Y1</accession>
<gene>
    <name evidence="2" type="ORF">GCM10008938_34380</name>
</gene>
<dbReference type="RefSeq" id="WP_189004632.1">
    <property type="nucleotide sequence ID" value="NZ_BMOD01000015.1"/>
</dbReference>
<feature type="transmembrane region" description="Helical" evidence="1">
    <location>
        <begin position="87"/>
        <end position="104"/>
    </location>
</feature>
<reference evidence="3" key="1">
    <citation type="journal article" date="2019" name="Int. J. Syst. Evol. Microbiol.">
        <title>The Global Catalogue of Microorganisms (GCM) 10K type strain sequencing project: providing services to taxonomists for standard genome sequencing and annotation.</title>
        <authorList>
            <consortium name="The Broad Institute Genomics Platform"/>
            <consortium name="The Broad Institute Genome Sequencing Center for Infectious Disease"/>
            <person name="Wu L."/>
            <person name="Ma J."/>
        </authorList>
    </citation>
    <scope>NUCLEOTIDE SEQUENCE [LARGE SCALE GENOMIC DNA]</scope>
    <source>
        <strain evidence="3">JCM 14370</strain>
    </source>
</reference>
<evidence type="ECO:0000313" key="2">
    <source>
        <dbReference type="EMBL" id="GGJ45233.1"/>
    </source>
</evidence>
<keyword evidence="1" id="KW-1133">Transmembrane helix</keyword>
<keyword evidence="1" id="KW-0812">Transmembrane</keyword>
<proteinExistence type="predicted"/>
<evidence type="ECO:0000313" key="3">
    <source>
        <dbReference type="Proteomes" id="UP000632222"/>
    </source>
</evidence>